<reference evidence="1 2" key="1">
    <citation type="submission" date="2021-06" db="EMBL/GenBank/DDBJ databases">
        <title>Caerostris darwini draft genome.</title>
        <authorList>
            <person name="Kono N."/>
            <person name="Arakawa K."/>
        </authorList>
    </citation>
    <scope>NUCLEOTIDE SEQUENCE [LARGE SCALE GENOMIC DNA]</scope>
</reference>
<sequence>MPKKSTHSLDFRRRHSVVFSVTCPRRISFEYGTILWRNENGVGLPETFLSSEPFCKHCTSFVRGKFRGAFPERVIPAGESNDERVEGRKERPLC</sequence>
<name>A0AAV4VAL8_9ARAC</name>
<evidence type="ECO:0000313" key="2">
    <source>
        <dbReference type="Proteomes" id="UP001054837"/>
    </source>
</evidence>
<keyword evidence="2" id="KW-1185">Reference proteome</keyword>
<comment type="caution">
    <text evidence="1">The sequence shown here is derived from an EMBL/GenBank/DDBJ whole genome shotgun (WGS) entry which is preliminary data.</text>
</comment>
<organism evidence="1 2">
    <name type="scientific">Caerostris darwini</name>
    <dbReference type="NCBI Taxonomy" id="1538125"/>
    <lineage>
        <taxon>Eukaryota</taxon>
        <taxon>Metazoa</taxon>
        <taxon>Ecdysozoa</taxon>
        <taxon>Arthropoda</taxon>
        <taxon>Chelicerata</taxon>
        <taxon>Arachnida</taxon>
        <taxon>Araneae</taxon>
        <taxon>Araneomorphae</taxon>
        <taxon>Entelegynae</taxon>
        <taxon>Araneoidea</taxon>
        <taxon>Araneidae</taxon>
        <taxon>Caerostris</taxon>
    </lineage>
</organism>
<dbReference type="Proteomes" id="UP001054837">
    <property type="component" value="Unassembled WGS sequence"/>
</dbReference>
<dbReference type="EMBL" id="BPLQ01012621">
    <property type="protein sequence ID" value="GIY66540.1"/>
    <property type="molecule type" value="Genomic_DNA"/>
</dbReference>
<dbReference type="AlphaFoldDB" id="A0AAV4VAL8"/>
<gene>
    <name evidence="1" type="ORF">CDAR_79721</name>
</gene>
<evidence type="ECO:0000313" key="1">
    <source>
        <dbReference type="EMBL" id="GIY66540.1"/>
    </source>
</evidence>
<accession>A0AAV4VAL8</accession>
<proteinExistence type="predicted"/>
<protein>
    <submittedName>
        <fullName evidence="1">Uncharacterized protein</fullName>
    </submittedName>
</protein>